<dbReference type="GO" id="GO:0004540">
    <property type="term" value="F:RNA nuclease activity"/>
    <property type="evidence" value="ECO:0007669"/>
    <property type="project" value="InterPro"/>
</dbReference>
<dbReference type="Pfam" id="PF00773">
    <property type="entry name" value="RNB"/>
    <property type="match status" value="1"/>
</dbReference>
<dbReference type="InterPro" id="IPR001900">
    <property type="entry name" value="RNase_II/R"/>
</dbReference>
<organism evidence="2">
    <name type="scientific">viral metagenome</name>
    <dbReference type="NCBI Taxonomy" id="1070528"/>
    <lineage>
        <taxon>unclassified sequences</taxon>
        <taxon>metagenomes</taxon>
        <taxon>organismal metagenomes</taxon>
    </lineage>
</organism>
<dbReference type="InterPro" id="IPR012340">
    <property type="entry name" value="NA-bd_OB-fold"/>
</dbReference>
<dbReference type="AlphaFoldDB" id="A0A6C0CR74"/>
<dbReference type="GO" id="GO:0006402">
    <property type="term" value="P:mRNA catabolic process"/>
    <property type="evidence" value="ECO:0007669"/>
    <property type="project" value="TreeGrafter"/>
</dbReference>
<dbReference type="SMART" id="SM00955">
    <property type="entry name" value="RNB"/>
    <property type="match status" value="1"/>
</dbReference>
<name>A0A6C0CR74_9ZZZZ</name>
<dbReference type="PANTHER" id="PTHR23355">
    <property type="entry name" value="RIBONUCLEASE"/>
    <property type="match status" value="1"/>
</dbReference>
<dbReference type="InterPro" id="IPR050180">
    <property type="entry name" value="RNR_Ribonuclease"/>
</dbReference>
<evidence type="ECO:0000313" key="2">
    <source>
        <dbReference type="EMBL" id="QHT06184.1"/>
    </source>
</evidence>
<dbReference type="SUPFAM" id="SSF50249">
    <property type="entry name" value="Nucleic acid-binding proteins"/>
    <property type="match status" value="1"/>
</dbReference>
<evidence type="ECO:0000259" key="1">
    <source>
        <dbReference type="SMART" id="SM00955"/>
    </source>
</evidence>
<reference evidence="2" key="1">
    <citation type="journal article" date="2020" name="Nature">
        <title>Giant virus diversity and host interactions through global metagenomics.</title>
        <authorList>
            <person name="Schulz F."/>
            <person name="Roux S."/>
            <person name="Paez-Espino D."/>
            <person name="Jungbluth S."/>
            <person name="Walsh D.A."/>
            <person name="Denef V.J."/>
            <person name="McMahon K.D."/>
            <person name="Konstantinidis K.T."/>
            <person name="Eloe-Fadrosh E.A."/>
            <person name="Kyrpides N.C."/>
            <person name="Woyke T."/>
        </authorList>
    </citation>
    <scope>NUCLEOTIDE SEQUENCE</scope>
    <source>
        <strain evidence="2">GVMAG-M-3300021425-30</strain>
    </source>
</reference>
<proteinExistence type="predicted"/>
<feature type="domain" description="RNB" evidence="1">
    <location>
        <begin position="190"/>
        <end position="449"/>
    </location>
</feature>
<dbReference type="GO" id="GO:0003723">
    <property type="term" value="F:RNA binding"/>
    <property type="evidence" value="ECO:0007669"/>
    <property type="project" value="InterPro"/>
</dbReference>
<dbReference type="PANTHER" id="PTHR23355:SF9">
    <property type="entry name" value="DIS3-LIKE EXONUCLEASE 2"/>
    <property type="match status" value="1"/>
</dbReference>
<accession>A0A6C0CR74</accession>
<protein>
    <recommendedName>
        <fullName evidence="1">RNB domain-containing protein</fullName>
    </recommendedName>
</protein>
<dbReference type="EMBL" id="MN739467">
    <property type="protein sequence ID" value="QHT06184.1"/>
    <property type="molecule type" value="Genomic_DNA"/>
</dbReference>
<sequence>MAKFMAKDRHYNESEWIPKAYMTALEYMHLMKINPIENKLLSGDEYDLKKKEIVKSSPYRSKLIPGILVTSGNTYGRQKNKLYYKCIPNDKDLPVFLVPYQDKSSSFNKNKLDKYVLFVFEKWNDKHPHGILQQTIGDVSDMSAFEEHQMNCKLINHSIQKFSKHTFKCVKKKSSEVSDIIDDIVKKYKIIDRTHEDVISIDPEGCVDIDDAISVKLDDESPWKTCISVYIANVPLWFDYLDLWDNLDRRVSTVYLTAERRGMLPTILSENLCSLKEGQRRFAISMDIEINGDNISRVDFKNVLVKVKKNYAYDDVKLKEDSTYNEAEIMAKRINKKNNFIDEIADSHDVVQMYMVLMNNYIGKTLKDKLKKGVFRSFKAAAIDEKMNIPSELKSFARTWKSSGGIYTLDNKGHDMMNSVIDVYAHATSPIRRLVDLINMTLMNVYDGKIGDKGMHFAMRWFEKIDYINSQMKAIRKVQNDVKLLSICLGIEDLSDKRYRGYIIDREEVDSEYKYTVMLKDLSCISTFKTKDKYDLYDSSEYSLHIFNDEYNLKQKIRIHRL</sequence>